<evidence type="ECO:0000313" key="3">
    <source>
        <dbReference type="Proteomes" id="UP001283361"/>
    </source>
</evidence>
<evidence type="ECO:0000313" key="2">
    <source>
        <dbReference type="EMBL" id="KAK3755710.1"/>
    </source>
</evidence>
<dbReference type="EMBL" id="JAWDGP010005591">
    <property type="protein sequence ID" value="KAK3755710.1"/>
    <property type="molecule type" value="Genomic_DNA"/>
</dbReference>
<organism evidence="2 3">
    <name type="scientific">Elysia crispata</name>
    <name type="common">lettuce slug</name>
    <dbReference type="NCBI Taxonomy" id="231223"/>
    <lineage>
        <taxon>Eukaryota</taxon>
        <taxon>Metazoa</taxon>
        <taxon>Spiralia</taxon>
        <taxon>Lophotrochozoa</taxon>
        <taxon>Mollusca</taxon>
        <taxon>Gastropoda</taxon>
        <taxon>Heterobranchia</taxon>
        <taxon>Euthyneura</taxon>
        <taxon>Panpulmonata</taxon>
        <taxon>Sacoglossa</taxon>
        <taxon>Placobranchoidea</taxon>
        <taxon>Plakobranchidae</taxon>
        <taxon>Elysia</taxon>
    </lineage>
</organism>
<protein>
    <submittedName>
        <fullName evidence="2">Uncharacterized protein</fullName>
    </submittedName>
</protein>
<comment type="caution">
    <text evidence="2">The sequence shown here is derived from an EMBL/GenBank/DDBJ whole genome shotgun (WGS) entry which is preliminary data.</text>
</comment>
<feature type="compositionally biased region" description="Polar residues" evidence="1">
    <location>
        <begin position="62"/>
        <end position="73"/>
    </location>
</feature>
<proteinExistence type="predicted"/>
<sequence>MLGLGTARKPSYKSGLHLSSLFPRVRVSRDGPPNGIPLVTPWQYWPPGGESLTRGWRCGPRTTRNTASLQQPSVVGGSAMPGGIKGRQPARVAPAEKQSPPGKLLETRRLAAEVPCSPSFCFLIKIEGSTAEIA</sequence>
<dbReference type="AlphaFoldDB" id="A0AAE0YS03"/>
<reference evidence="2" key="1">
    <citation type="journal article" date="2023" name="G3 (Bethesda)">
        <title>A reference genome for the long-term kleptoplast-retaining sea slug Elysia crispata morphotype clarki.</title>
        <authorList>
            <person name="Eastman K.E."/>
            <person name="Pendleton A.L."/>
            <person name="Shaikh M.A."/>
            <person name="Suttiyut T."/>
            <person name="Ogas R."/>
            <person name="Tomko P."/>
            <person name="Gavelis G."/>
            <person name="Widhalm J.R."/>
            <person name="Wisecaver J.H."/>
        </authorList>
    </citation>
    <scope>NUCLEOTIDE SEQUENCE</scope>
    <source>
        <strain evidence="2">ECLA1</strain>
    </source>
</reference>
<gene>
    <name evidence="2" type="ORF">RRG08_060685</name>
</gene>
<name>A0AAE0YS03_9GAST</name>
<feature type="region of interest" description="Disordered" evidence="1">
    <location>
        <begin position="62"/>
        <end position="102"/>
    </location>
</feature>
<evidence type="ECO:0000256" key="1">
    <source>
        <dbReference type="SAM" id="MobiDB-lite"/>
    </source>
</evidence>
<accession>A0AAE0YS03</accession>
<dbReference type="Proteomes" id="UP001283361">
    <property type="component" value="Unassembled WGS sequence"/>
</dbReference>
<keyword evidence="3" id="KW-1185">Reference proteome</keyword>